<sequence length="213" mass="23962">MKPLDFLLLLLLIMIRELVNNMVLLLLIRSIAIVDHVVENMRTSIESESEVGLASGRERQSSSSCFTNCLMSNVMSKIDVNHELLLSESWDPLLASKHWVDRSEHWLRFGEPSTGIITRIGEAVDGELMRPEHLLQSAIDLNIDEVTISLNLSLLLFGDDDDDDVCDNLKFHLDSERERGFVCSAPLEDCDIGSALAWFRRMVAPAVPSVRTI</sequence>
<dbReference type="EMBL" id="JACGCM010001774">
    <property type="protein sequence ID" value="KAF6149979.1"/>
    <property type="molecule type" value="Genomic_DNA"/>
</dbReference>
<reference evidence="1 2" key="1">
    <citation type="journal article" date="2020" name="IScience">
        <title>Genome Sequencing of the Endangered Kingdonia uniflora (Circaeasteraceae, Ranunculales) Reveals Potential Mechanisms of Evolutionary Specialization.</title>
        <authorList>
            <person name="Sun Y."/>
            <person name="Deng T."/>
            <person name="Zhang A."/>
            <person name="Moore M.J."/>
            <person name="Landis J.B."/>
            <person name="Lin N."/>
            <person name="Zhang H."/>
            <person name="Zhang X."/>
            <person name="Huang J."/>
            <person name="Zhang X."/>
            <person name="Sun H."/>
            <person name="Wang H."/>
        </authorList>
    </citation>
    <scope>NUCLEOTIDE SEQUENCE [LARGE SCALE GENOMIC DNA]</scope>
    <source>
        <strain evidence="1">TB1705</strain>
        <tissue evidence="1">Leaf</tissue>
    </source>
</reference>
<evidence type="ECO:0000313" key="2">
    <source>
        <dbReference type="Proteomes" id="UP000541444"/>
    </source>
</evidence>
<dbReference type="Proteomes" id="UP000541444">
    <property type="component" value="Unassembled WGS sequence"/>
</dbReference>
<organism evidence="1 2">
    <name type="scientific">Kingdonia uniflora</name>
    <dbReference type="NCBI Taxonomy" id="39325"/>
    <lineage>
        <taxon>Eukaryota</taxon>
        <taxon>Viridiplantae</taxon>
        <taxon>Streptophyta</taxon>
        <taxon>Embryophyta</taxon>
        <taxon>Tracheophyta</taxon>
        <taxon>Spermatophyta</taxon>
        <taxon>Magnoliopsida</taxon>
        <taxon>Ranunculales</taxon>
        <taxon>Circaeasteraceae</taxon>
        <taxon>Kingdonia</taxon>
    </lineage>
</organism>
<comment type="caution">
    <text evidence="1">The sequence shown here is derived from an EMBL/GenBank/DDBJ whole genome shotgun (WGS) entry which is preliminary data.</text>
</comment>
<dbReference type="AlphaFoldDB" id="A0A7J7M506"/>
<feature type="non-terminal residue" evidence="1">
    <location>
        <position position="1"/>
    </location>
</feature>
<accession>A0A7J7M506</accession>
<evidence type="ECO:0000313" key="1">
    <source>
        <dbReference type="EMBL" id="KAF6149979.1"/>
    </source>
</evidence>
<name>A0A7J7M506_9MAGN</name>
<keyword evidence="2" id="KW-1185">Reference proteome</keyword>
<protein>
    <submittedName>
        <fullName evidence="1">Uncharacterized protein</fullName>
    </submittedName>
</protein>
<proteinExistence type="predicted"/>
<gene>
    <name evidence="1" type="ORF">GIB67_002907</name>
</gene>